<dbReference type="Proteomes" id="UP000239649">
    <property type="component" value="Unassembled WGS sequence"/>
</dbReference>
<accession>A0A2P6VGU4</accession>
<feature type="transmembrane region" description="Helical" evidence="5">
    <location>
        <begin position="216"/>
        <end position="236"/>
    </location>
</feature>
<feature type="transmembrane region" description="Helical" evidence="5">
    <location>
        <begin position="151"/>
        <end position="170"/>
    </location>
</feature>
<protein>
    <submittedName>
        <fullName evidence="7">GDP-mannose transporter GONST1</fullName>
    </submittedName>
</protein>
<reference evidence="7 8" key="1">
    <citation type="journal article" date="2018" name="Plant J.">
        <title>Genome sequences of Chlorella sorokiniana UTEX 1602 and Micractinium conductrix SAG 241.80: implications to maltose excretion by a green alga.</title>
        <authorList>
            <person name="Arriola M.B."/>
            <person name="Velmurugan N."/>
            <person name="Zhang Y."/>
            <person name="Plunkett M.H."/>
            <person name="Hondzo H."/>
            <person name="Barney B.M."/>
        </authorList>
    </citation>
    <scope>NUCLEOTIDE SEQUENCE [LARGE SCALE GENOMIC DNA]</scope>
    <source>
        <strain evidence="7 8">SAG 241.80</strain>
    </source>
</reference>
<keyword evidence="4 5" id="KW-0472">Membrane</keyword>
<dbReference type="OrthoDB" id="417037at2759"/>
<evidence type="ECO:0000259" key="6">
    <source>
        <dbReference type="Pfam" id="PF03151"/>
    </source>
</evidence>
<evidence type="ECO:0000256" key="3">
    <source>
        <dbReference type="ARBA" id="ARBA00022989"/>
    </source>
</evidence>
<evidence type="ECO:0000313" key="8">
    <source>
        <dbReference type="Proteomes" id="UP000239649"/>
    </source>
</evidence>
<comment type="caution">
    <text evidence="7">The sequence shown here is derived from an EMBL/GenBank/DDBJ whole genome shotgun (WGS) entry which is preliminary data.</text>
</comment>
<dbReference type="AlphaFoldDB" id="A0A2P6VGU4"/>
<gene>
    <name evidence="7" type="ORF">C2E20_3432</name>
</gene>
<feature type="domain" description="Sugar phosphate transporter" evidence="6">
    <location>
        <begin position="42"/>
        <end position="319"/>
    </location>
</feature>
<evidence type="ECO:0000256" key="5">
    <source>
        <dbReference type="SAM" id="Phobius"/>
    </source>
</evidence>
<feature type="transmembrane region" description="Helical" evidence="5">
    <location>
        <begin position="124"/>
        <end position="144"/>
    </location>
</feature>
<comment type="subcellular location">
    <subcellularLocation>
        <location evidence="1">Membrane</location>
        <topology evidence="1">Multi-pass membrane protein</topology>
    </subcellularLocation>
</comment>
<evidence type="ECO:0000313" key="7">
    <source>
        <dbReference type="EMBL" id="PSC73311.1"/>
    </source>
</evidence>
<sequence length="333" mass="36153">MKQSDSNSSVHTIVYSLDSERRQKALPFGLPSGAVAGAAYCTASLSMVLLNKVALSSFDFKSANALLFFQCALCVTLVHTCRMLGLVKVEPFNVQIVRVWAPVNLIFVGMIGTSFWALRSLNVGMVTVLKNLTNLFVLSGDYFLYGRTYKLNVWGCVGLMMLSAVCGAATDLAFNAIGYFWQIVNCMFTAAYSLYMRGAMDRVAQHTSDGKKLGEFSMVFYNNLLSLPFIGLIMAFTGEVRDVWQEPDLHNPTFLAVAALSGFIGFAISFTSLWFLSSTTPSIYSLVGSLNKIPLAVIGLLAFNAPWTLPNLLSILVGTAAGVVFVAVKNRGG</sequence>
<dbReference type="GO" id="GO:0016020">
    <property type="term" value="C:membrane"/>
    <property type="evidence" value="ECO:0007669"/>
    <property type="project" value="UniProtKB-SubCell"/>
</dbReference>
<evidence type="ECO:0000256" key="2">
    <source>
        <dbReference type="ARBA" id="ARBA00022692"/>
    </source>
</evidence>
<dbReference type="STRING" id="554055.A0A2P6VGU4"/>
<keyword evidence="3 5" id="KW-1133">Transmembrane helix</keyword>
<feature type="transmembrane region" description="Helical" evidence="5">
    <location>
        <begin position="25"/>
        <end position="45"/>
    </location>
</feature>
<feature type="transmembrane region" description="Helical" evidence="5">
    <location>
        <begin position="99"/>
        <end position="118"/>
    </location>
</feature>
<evidence type="ECO:0000256" key="1">
    <source>
        <dbReference type="ARBA" id="ARBA00004141"/>
    </source>
</evidence>
<name>A0A2P6VGU4_9CHLO</name>
<dbReference type="PANTHER" id="PTHR11132">
    <property type="entry name" value="SOLUTE CARRIER FAMILY 35"/>
    <property type="match status" value="1"/>
</dbReference>
<dbReference type="Pfam" id="PF03151">
    <property type="entry name" value="TPT"/>
    <property type="match status" value="1"/>
</dbReference>
<proteinExistence type="predicted"/>
<evidence type="ECO:0000256" key="4">
    <source>
        <dbReference type="ARBA" id="ARBA00023136"/>
    </source>
</evidence>
<feature type="transmembrane region" description="Helical" evidence="5">
    <location>
        <begin position="176"/>
        <end position="195"/>
    </location>
</feature>
<keyword evidence="2 5" id="KW-0812">Transmembrane</keyword>
<feature type="transmembrane region" description="Helical" evidence="5">
    <location>
        <begin position="65"/>
        <end position="87"/>
    </location>
</feature>
<dbReference type="InterPro" id="IPR004853">
    <property type="entry name" value="Sugar_P_trans_dom"/>
</dbReference>
<dbReference type="InterPro" id="IPR050186">
    <property type="entry name" value="TPT_transporter"/>
</dbReference>
<dbReference type="EMBL" id="LHPF02000007">
    <property type="protein sequence ID" value="PSC73311.1"/>
    <property type="molecule type" value="Genomic_DNA"/>
</dbReference>
<feature type="transmembrane region" description="Helical" evidence="5">
    <location>
        <begin position="309"/>
        <end position="328"/>
    </location>
</feature>
<keyword evidence="8" id="KW-1185">Reference proteome</keyword>
<feature type="transmembrane region" description="Helical" evidence="5">
    <location>
        <begin position="283"/>
        <end position="303"/>
    </location>
</feature>
<organism evidence="7 8">
    <name type="scientific">Micractinium conductrix</name>
    <dbReference type="NCBI Taxonomy" id="554055"/>
    <lineage>
        <taxon>Eukaryota</taxon>
        <taxon>Viridiplantae</taxon>
        <taxon>Chlorophyta</taxon>
        <taxon>core chlorophytes</taxon>
        <taxon>Trebouxiophyceae</taxon>
        <taxon>Chlorellales</taxon>
        <taxon>Chlorellaceae</taxon>
        <taxon>Chlorella clade</taxon>
        <taxon>Micractinium</taxon>
    </lineage>
</organism>
<feature type="transmembrane region" description="Helical" evidence="5">
    <location>
        <begin position="256"/>
        <end position="276"/>
    </location>
</feature>